<sequence>MKHVFYLFIAVLMVSCGSNSSTSNYEKIITDNLLKGSDTKENLNFKIVEISETGNVTVADSIAYLTDEFRKDKQLIIDRVALALEKTKELKSYQSTKHNHEKYNTDIAVMSDRIDSLRNLTPDNLKGYDSRNPADVLAVIVRCKYSLVPPGGTAVEETFDFYLSPDGSKYYGKTRAK</sequence>
<comment type="caution">
    <text evidence="1">The sequence shown here is derived from an EMBL/GenBank/DDBJ whole genome shotgun (WGS) entry which is preliminary data.</text>
</comment>
<evidence type="ECO:0000313" key="2">
    <source>
        <dbReference type="Proteomes" id="UP000555103"/>
    </source>
</evidence>
<proteinExistence type="predicted"/>
<dbReference type="PROSITE" id="PS51257">
    <property type="entry name" value="PROKAR_LIPOPROTEIN"/>
    <property type="match status" value="1"/>
</dbReference>
<dbReference type="EMBL" id="JACIEP010000010">
    <property type="protein sequence ID" value="MBB4037064.1"/>
    <property type="molecule type" value="Genomic_DNA"/>
</dbReference>
<accession>A0A840CTP5</accession>
<evidence type="ECO:0000313" key="1">
    <source>
        <dbReference type="EMBL" id="MBB4037064.1"/>
    </source>
</evidence>
<dbReference type="AlphaFoldDB" id="A0A840CTP5"/>
<dbReference type="GeneID" id="78083217"/>
<protein>
    <recommendedName>
        <fullName evidence="3">Lipoprotein</fullName>
    </recommendedName>
</protein>
<keyword evidence="2" id="KW-1185">Reference proteome</keyword>
<reference evidence="1 2" key="1">
    <citation type="submission" date="2020-08" db="EMBL/GenBank/DDBJ databases">
        <title>Genomic Encyclopedia of Type Strains, Phase IV (KMG-IV): sequencing the most valuable type-strain genomes for metagenomic binning, comparative biology and taxonomic classification.</title>
        <authorList>
            <person name="Goeker M."/>
        </authorList>
    </citation>
    <scope>NUCLEOTIDE SEQUENCE [LARGE SCALE GENOMIC DNA]</scope>
    <source>
        <strain evidence="1 2">DSM 104969</strain>
    </source>
</reference>
<name>A0A840CTP5_9BACT</name>
<dbReference type="Proteomes" id="UP000555103">
    <property type="component" value="Unassembled WGS sequence"/>
</dbReference>
<gene>
    <name evidence="1" type="ORF">GGR21_002978</name>
</gene>
<evidence type="ECO:0008006" key="3">
    <source>
        <dbReference type="Google" id="ProtNLM"/>
    </source>
</evidence>
<dbReference type="RefSeq" id="WP_006843955.1">
    <property type="nucleotide sequence ID" value="NZ_JACIEP010000010.1"/>
</dbReference>
<organism evidence="1 2">
    <name type="scientific">Dysgonomonas hofstadii</name>
    <dbReference type="NCBI Taxonomy" id="637886"/>
    <lineage>
        <taxon>Bacteria</taxon>
        <taxon>Pseudomonadati</taxon>
        <taxon>Bacteroidota</taxon>
        <taxon>Bacteroidia</taxon>
        <taxon>Bacteroidales</taxon>
        <taxon>Dysgonomonadaceae</taxon>
        <taxon>Dysgonomonas</taxon>
    </lineage>
</organism>